<organism evidence="2 3">
    <name type="scientific">Paspalum notatum var. saurae</name>
    <dbReference type="NCBI Taxonomy" id="547442"/>
    <lineage>
        <taxon>Eukaryota</taxon>
        <taxon>Viridiplantae</taxon>
        <taxon>Streptophyta</taxon>
        <taxon>Embryophyta</taxon>
        <taxon>Tracheophyta</taxon>
        <taxon>Spermatophyta</taxon>
        <taxon>Magnoliopsida</taxon>
        <taxon>Liliopsida</taxon>
        <taxon>Poales</taxon>
        <taxon>Poaceae</taxon>
        <taxon>PACMAD clade</taxon>
        <taxon>Panicoideae</taxon>
        <taxon>Andropogonodae</taxon>
        <taxon>Paspaleae</taxon>
        <taxon>Paspalinae</taxon>
        <taxon>Paspalum</taxon>
    </lineage>
</organism>
<reference evidence="2 3" key="1">
    <citation type="submission" date="2024-02" db="EMBL/GenBank/DDBJ databases">
        <title>High-quality chromosome-scale genome assembly of Pensacola bahiagrass (Paspalum notatum Flugge var. saurae).</title>
        <authorList>
            <person name="Vega J.M."/>
            <person name="Podio M."/>
            <person name="Orjuela J."/>
            <person name="Siena L.A."/>
            <person name="Pessino S.C."/>
            <person name="Combes M.C."/>
            <person name="Mariac C."/>
            <person name="Albertini E."/>
            <person name="Pupilli F."/>
            <person name="Ortiz J.P.A."/>
            <person name="Leblanc O."/>
        </authorList>
    </citation>
    <scope>NUCLEOTIDE SEQUENCE [LARGE SCALE GENOMIC DNA]</scope>
    <source>
        <strain evidence="2">R1</strain>
        <tissue evidence="2">Leaf</tissue>
    </source>
</reference>
<sequence>MAEGRLEEEEIHMWKGQRGTAERGSEEAPADTKELQKVPLSVEEGRRPQRRPMHGCGRGGTVGEGE</sequence>
<feature type="compositionally biased region" description="Basic and acidic residues" evidence="1">
    <location>
        <begin position="20"/>
        <end position="36"/>
    </location>
</feature>
<gene>
    <name evidence="2" type="ORF">U9M48_025240</name>
</gene>
<protein>
    <submittedName>
        <fullName evidence="2">Uncharacterized protein</fullName>
    </submittedName>
</protein>
<dbReference type="AlphaFoldDB" id="A0AAQ3TSV6"/>
<dbReference type="Proteomes" id="UP001341281">
    <property type="component" value="Chromosome 05"/>
</dbReference>
<name>A0AAQ3TSV6_PASNO</name>
<feature type="compositionally biased region" description="Acidic residues" evidence="1">
    <location>
        <begin position="1"/>
        <end position="10"/>
    </location>
</feature>
<feature type="region of interest" description="Disordered" evidence="1">
    <location>
        <begin position="1"/>
        <end position="66"/>
    </location>
</feature>
<proteinExistence type="predicted"/>
<dbReference type="EMBL" id="CP144749">
    <property type="protein sequence ID" value="WVZ77362.1"/>
    <property type="molecule type" value="Genomic_DNA"/>
</dbReference>
<evidence type="ECO:0000313" key="3">
    <source>
        <dbReference type="Proteomes" id="UP001341281"/>
    </source>
</evidence>
<accession>A0AAQ3TSV6</accession>
<evidence type="ECO:0000256" key="1">
    <source>
        <dbReference type="SAM" id="MobiDB-lite"/>
    </source>
</evidence>
<keyword evidence="3" id="KW-1185">Reference proteome</keyword>
<evidence type="ECO:0000313" key="2">
    <source>
        <dbReference type="EMBL" id="WVZ77362.1"/>
    </source>
</evidence>
<feature type="compositionally biased region" description="Gly residues" evidence="1">
    <location>
        <begin position="56"/>
        <end position="66"/>
    </location>
</feature>